<dbReference type="InterPro" id="IPR036236">
    <property type="entry name" value="Znf_C2H2_sf"/>
</dbReference>
<dbReference type="FunFam" id="3.30.160.60:FF:000902">
    <property type="entry name" value="Zinc finger protein 445"/>
    <property type="match status" value="1"/>
</dbReference>
<evidence type="ECO:0000313" key="11">
    <source>
        <dbReference type="Proteomes" id="UP000314980"/>
    </source>
</evidence>
<dbReference type="InterPro" id="IPR013087">
    <property type="entry name" value="Znf_C2H2_type"/>
</dbReference>
<dbReference type="Proteomes" id="UP000314980">
    <property type="component" value="Unassembled WGS sequence"/>
</dbReference>
<dbReference type="SMART" id="SM00355">
    <property type="entry name" value="ZnF_C2H2"/>
    <property type="match status" value="2"/>
</dbReference>
<evidence type="ECO:0000256" key="5">
    <source>
        <dbReference type="ARBA" id="ARBA00022833"/>
    </source>
</evidence>
<keyword evidence="7" id="KW-0539">Nucleus</keyword>
<evidence type="ECO:0000256" key="7">
    <source>
        <dbReference type="ARBA" id="ARBA00023242"/>
    </source>
</evidence>
<dbReference type="GO" id="GO:0000978">
    <property type="term" value="F:RNA polymerase II cis-regulatory region sequence-specific DNA binding"/>
    <property type="evidence" value="ECO:0007669"/>
    <property type="project" value="TreeGrafter"/>
</dbReference>
<reference evidence="11" key="1">
    <citation type="submission" date="2015-09" db="EMBL/GenBank/DDBJ databases">
        <authorList>
            <person name="Sai Rama Sridatta P."/>
        </authorList>
    </citation>
    <scope>NUCLEOTIDE SEQUENCE [LARGE SCALE GENOMIC DNA]</scope>
</reference>
<dbReference type="PANTHER" id="PTHR23226">
    <property type="entry name" value="ZINC FINGER AND SCAN DOMAIN-CONTAINING"/>
    <property type="match status" value="1"/>
</dbReference>
<dbReference type="Ensembl" id="ENSLCAT00010050803.1">
    <property type="protein sequence ID" value="ENSLCAP00010049560.1"/>
    <property type="gene ID" value="ENSLCAG00010023054.1"/>
</dbReference>
<evidence type="ECO:0000259" key="9">
    <source>
        <dbReference type="PROSITE" id="PS50157"/>
    </source>
</evidence>
<comment type="subcellular location">
    <subcellularLocation>
        <location evidence="1">Nucleus</location>
    </subcellularLocation>
</comment>
<dbReference type="Pfam" id="PF00096">
    <property type="entry name" value="zf-C2H2"/>
    <property type="match status" value="2"/>
</dbReference>
<keyword evidence="6" id="KW-0238">DNA-binding</keyword>
<evidence type="ECO:0000256" key="6">
    <source>
        <dbReference type="ARBA" id="ARBA00023125"/>
    </source>
</evidence>
<reference evidence="10" key="2">
    <citation type="submission" date="2025-08" db="UniProtKB">
        <authorList>
            <consortium name="Ensembl"/>
        </authorList>
    </citation>
    <scope>IDENTIFICATION</scope>
</reference>
<evidence type="ECO:0000256" key="8">
    <source>
        <dbReference type="PROSITE-ProRule" id="PRU00042"/>
    </source>
</evidence>
<dbReference type="PROSITE" id="PS00028">
    <property type="entry name" value="ZINC_FINGER_C2H2_1"/>
    <property type="match status" value="1"/>
</dbReference>
<feature type="domain" description="C2H2-type" evidence="9">
    <location>
        <begin position="35"/>
        <end position="58"/>
    </location>
</feature>
<dbReference type="Gene3D" id="3.30.160.60">
    <property type="entry name" value="Classic Zinc Finger"/>
    <property type="match status" value="2"/>
</dbReference>
<dbReference type="PANTHER" id="PTHR23226:SF416">
    <property type="entry name" value="FI01424P"/>
    <property type="match status" value="1"/>
</dbReference>
<dbReference type="GO" id="GO:0008270">
    <property type="term" value="F:zinc ion binding"/>
    <property type="evidence" value="ECO:0007669"/>
    <property type="project" value="UniProtKB-KW"/>
</dbReference>
<dbReference type="SUPFAM" id="SSF57667">
    <property type="entry name" value="beta-beta-alpha zinc fingers"/>
    <property type="match status" value="1"/>
</dbReference>
<keyword evidence="4 8" id="KW-0863">Zinc-finger</keyword>
<dbReference type="GO" id="GO:0005634">
    <property type="term" value="C:nucleus"/>
    <property type="evidence" value="ECO:0007669"/>
    <property type="project" value="UniProtKB-SubCell"/>
</dbReference>
<dbReference type="PROSITE" id="PS50157">
    <property type="entry name" value="ZINC_FINGER_C2H2_2"/>
    <property type="match status" value="2"/>
</dbReference>
<accession>A0A4W6FGL0</accession>
<dbReference type="FunFam" id="3.30.160.60:FF:000275">
    <property type="entry name" value="zinc finger protein 90 homolog"/>
    <property type="match status" value="1"/>
</dbReference>
<sequence length="114" mass="13162">GERERPFACTRCGKRFAKSTSLVRHNLTHTGERPHQCSQCGKTFLTSGELLLHKRIHTHTTLSLLLLREEVQVLLRPQHSFSTSTRLKRHMRTHMEKGIVVESLKTAFNQLNSF</sequence>
<reference evidence="10" key="3">
    <citation type="submission" date="2025-09" db="UniProtKB">
        <authorList>
            <consortium name="Ensembl"/>
        </authorList>
    </citation>
    <scope>IDENTIFICATION</scope>
</reference>
<dbReference type="GO" id="GO:0000981">
    <property type="term" value="F:DNA-binding transcription factor activity, RNA polymerase II-specific"/>
    <property type="evidence" value="ECO:0007669"/>
    <property type="project" value="TreeGrafter"/>
</dbReference>
<keyword evidence="3" id="KW-0677">Repeat</keyword>
<evidence type="ECO:0000256" key="1">
    <source>
        <dbReference type="ARBA" id="ARBA00004123"/>
    </source>
</evidence>
<evidence type="ECO:0000313" key="10">
    <source>
        <dbReference type="Ensembl" id="ENSLCAP00010049560.1"/>
    </source>
</evidence>
<evidence type="ECO:0000256" key="3">
    <source>
        <dbReference type="ARBA" id="ARBA00022737"/>
    </source>
</evidence>
<protein>
    <recommendedName>
        <fullName evidence="9">C2H2-type domain-containing protein</fullName>
    </recommendedName>
</protein>
<evidence type="ECO:0000256" key="2">
    <source>
        <dbReference type="ARBA" id="ARBA00022723"/>
    </source>
</evidence>
<keyword evidence="2" id="KW-0479">Metal-binding</keyword>
<dbReference type="AlphaFoldDB" id="A0A4W6FGL0"/>
<feature type="domain" description="C2H2-type" evidence="9">
    <location>
        <begin position="7"/>
        <end position="34"/>
    </location>
</feature>
<dbReference type="GeneTree" id="ENSGT01150000286944"/>
<keyword evidence="11" id="KW-1185">Reference proteome</keyword>
<proteinExistence type="predicted"/>
<keyword evidence="5" id="KW-0862">Zinc</keyword>
<organism evidence="10 11">
    <name type="scientific">Lates calcarifer</name>
    <name type="common">Barramundi</name>
    <name type="synonym">Holocentrus calcarifer</name>
    <dbReference type="NCBI Taxonomy" id="8187"/>
    <lineage>
        <taxon>Eukaryota</taxon>
        <taxon>Metazoa</taxon>
        <taxon>Chordata</taxon>
        <taxon>Craniata</taxon>
        <taxon>Vertebrata</taxon>
        <taxon>Euteleostomi</taxon>
        <taxon>Actinopterygii</taxon>
        <taxon>Neopterygii</taxon>
        <taxon>Teleostei</taxon>
        <taxon>Neoteleostei</taxon>
        <taxon>Acanthomorphata</taxon>
        <taxon>Carangaria</taxon>
        <taxon>Carangaria incertae sedis</taxon>
        <taxon>Centropomidae</taxon>
        <taxon>Lates</taxon>
    </lineage>
</organism>
<evidence type="ECO:0000256" key="4">
    <source>
        <dbReference type="ARBA" id="ARBA00022771"/>
    </source>
</evidence>
<name>A0A4W6FGL0_LATCA</name>